<dbReference type="HOGENOM" id="CLU_024877_1_2_1"/>
<dbReference type="EC" id="3.6.1.-" evidence="6"/>
<comment type="catalytic activity">
    <reaction evidence="5">
        <text>a 5'-end NAD(+)-phospho-ribonucleoside in mRNA + H2O = a 5'-end phospho-ribonucleoside in mRNA + NAD(+) + H(+)</text>
        <dbReference type="Rhea" id="RHEA:60880"/>
        <dbReference type="Rhea" id="RHEA-COMP:15692"/>
        <dbReference type="Rhea" id="RHEA-COMP:15698"/>
        <dbReference type="ChEBI" id="CHEBI:15377"/>
        <dbReference type="ChEBI" id="CHEBI:15378"/>
        <dbReference type="ChEBI" id="CHEBI:57540"/>
        <dbReference type="ChEBI" id="CHEBI:138282"/>
        <dbReference type="ChEBI" id="CHEBI:144029"/>
    </reaction>
    <physiologicalReaction direction="left-to-right" evidence="5">
        <dbReference type="Rhea" id="RHEA:60881"/>
    </physiologicalReaction>
</comment>
<feature type="compositionally biased region" description="Polar residues" evidence="7">
    <location>
        <begin position="404"/>
        <end position="415"/>
    </location>
</feature>
<dbReference type="OrthoDB" id="5853397at2759"/>
<comment type="function">
    <text evidence="6">Decapping enzyme for NAD-capped RNAs: specifically hydrolyzes the nicotinamide adenine dinucleotide (NAD) cap from a subset of RNAs by removing the entire NAD moiety from the 5'-end of an NAD-capped RNA.</text>
</comment>
<gene>
    <name evidence="9" type="ORF">FOMPIDRAFT_1113211</name>
</gene>
<dbReference type="GO" id="GO:0005634">
    <property type="term" value="C:nucleus"/>
    <property type="evidence" value="ECO:0007669"/>
    <property type="project" value="UniProtKB-SubCell"/>
</dbReference>
<evidence type="ECO:0000313" key="10">
    <source>
        <dbReference type="Proteomes" id="UP000015241"/>
    </source>
</evidence>
<keyword evidence="6" id="KW-0540">Nuclease</keyword>
<comment type="similarity">
    <text evidence="2 6">Belongs to the DXO/Dom3Z family.</text>
</comment>
<evidence type="ECO:0000256" key="7">
    <source>
        <dbReference type="SAM" id="MobiDB-lite"/>
    </source>
</evidence>
<dbReference type="Pfam" id="PF08652">
    <property type="entry name" value="RAI1"/>
    <property type="match status" value="1"/>
</dbReference>
<keyword evidence="6" id="KW-0547">Nucleotide-binding</keyword>
<reference evidence="9 10" key="1">
    <citation type="journal article" date="2012" name="Science">
        <title>The Paleozoic origin of enzymatic lignin decomposition reconstructed from 31 fungal genomes.</title>
        <authorList>
            <person name="Floudas D."/>
            <person name="Binder M."/>
            <person name="Riley R."/>
            <person name="Barry K."/>
            <person name="Blanchette R.A."/>
            <person name="Henrissat B."/>
            <person name="Martinez A.T."/>
            <person name="Otillar R."/>
            <person name="Spatafora J.W."/>
            <person name="Yadav J.S."/>
            <person name="Aerts A."/>
            <person name="Benoit I."/>
            <person name="Boyd A."/>
            <person name="Carlson A."/>
            <person name="Copeland A."/>
            <person name="Coutinho P.M."/>
            <person name="de Vries R.P."/>
            <person name="Ferreira P."/>
            <person name="Findley K."/>
            <person name="Foster B."/>
            <person name="Gaskell J."/>
            <person name="Glotzer D."/>
            <person name="Gorecki P."/>
            <person name="Heitman J."/>
            <person name="Hesse C."/>
            <person name="Hori C."/>
            <person name="Igarashi K."/>
            <person name="Jurgens J.A."/>
            <person name="Kallen N."/>
            <person name="Kersten P."/>
            <person name="Kohler A."/>
            <person name="Kuees U."/>
            <person name="Kumar T.K.A."/>
            <person name="Kuo A."/>
            <person name="LaButti K."/>
            <person name="Larrondo L.F."/>
            <person name="Lindquist E."/>
            <person name="Ling A."/>
            <person name="Lombard V."/>
            <person name="Lucas S."/>
            <person name="Lundell T."/>
            <person name="Martin R."/>
            <person name="McLaughlin D.J."/>
            <person name="Morgenstern I."/>
            <person name="Morin E."/>
            <person name="Murat C."/>
            <person name="Nagy L.G."/>
            <person name="Nolan M."/>
            <person name="Ohm R.A."/>
            <person name="Patyshakuliyeva A."/>
            <person name="Rokas A."/>
            <person name="Ruiz-Duenas F.J."/>
            <person name="Sabat G."/>
            <person name="Salamov A."/>
            <person name="Samejima M."/>
            <person name="Schmutz J."/>
            <person name="Slot J.C."/>
            <person name="St John F."/>
            <person name="Stenlid J."/>
            <person name="Sun H."/>
            <person name="Sun S."/>
            <person name="Syed K."/>
            <person name="Tsang A."/>
            <person name="Wiebenga A."/>
            <person name="Young D."/>
            <person name="Pisabarro A."/>
            <person name="Eastwood D.C."/>
            <person name="Martin F."/>
            <person name="Cullen D."/>
            <person name="Grigoriev I.V."/>
            <person name="Hibbett D.S."/>
        </authorList>
    </citation>
    <scope>NUCLEOTIDE SEQUENCE</scope>
    <source>
        <strain evidence="10">FP-58527</strain>
    </source>
</reference>
<evidence type="ECO:0000256" key="5">
    <source>
        <dbReference type="ARBA" id="ARBA00048124"/>
    </source>
</evidence>
<dbReference type="EMBL" id="KE504126">
    <property type="protein sequence ID" value="EPT04443.1"/>
    <property type="molecule type" value="Genomic_DNA"/>
</dbReference>
<evidence type="ECO:0000256" key="1">
    <source>
        <dbReference type="ARBA" id="ARBA00001968"/>
    </source>
</evidence>
<keyword evidence="6" id="KW-0694">RNA-binding</keyword>
<dbReference type="Proteomes" id="UP000015241">
    <property type="component" value="Unassembled WGS sequence"/>
</dbReference>
<proteinExistence type="inferred from homology"/>
<name>S8EJM7_FOMSC</name>
<dbReference type="PANTHER" id="PTHR12395">
    <property type="entry name" value="DOM-3 RELATED"/>
    <property type="match status" value="1"/>
</dbReference>
<comment type="subcellular location">
    <subcellularLocation>
        <location evidence="6">Nucleus</location>
    </subcellularLocation>
</comment>
<keyword evidence="6" id="KW-0539">Nucleus</keyword>
<keyword evidence="6" id="KW-0479">Metal-binding</keyword>
<evidence type="ECO:0000313" key="9">
    <source>
        <dbReference type="EMBL" id="EPT04443.1"/>
    </source>
</evidence>
<dbReference type="InterPro" id="IPR039039">
    <property type="entry name" value="RAI1-like_fam"/>
</dbReference>
<sequence>MHKLSYPSTSAAARAVPFQQPSPLLTFSYTSAHELEFTDSALRYYVPPPNGADLRYGYERWIKRREEKGRIDGLLKAILKVGERMEKSDAGSGSRWRESIGVVAWRGVMTKILTAPYEERDGWEMNVMDIDGTLYLEEHLTDAKLKDKEDMTPHHRLQSYYGYSFEAWSTSSRPSVSEHLAGHPHGWGGDVDTNVQWCCVVKTKLGDTRLVIGGEVDCARDDFNGNTNDLVELKTSMVIRGAQDEARFEKKLLKFYFQSFLLGVPEIVVGFRTPAGQLSTLQSFKTMQIPRLVRGKRGAWDPMVSFDWGQRFITFLKSTIRVAGEDTHPAEAETLDGADEPLANVHYTDRPADKPPVWRVIFKPKDGISVTRLDGTGVQEVEAGEDRVGFLPRWYLDKLRVRSGSGSDTRPTQSSGDRRPADNIRSPGHTRIEVGVVYPARTPSESAPAGWII</sequence>
<evidence type="ECO:0000259" key="8">
    <source>
        <dbReference type="Pfam" id="PF08652"/>
    </source>
</evidence>
<keyword evidence="10" id="KW-1185">Reference proteome</keyword>
<evidence type="ECO:0000256" key="3">
    <source>
        <dbReference type="ARBA" id="ARBA00044676"/>
    </source>
</evidence>
<evidence type="ECO:0000256" key="4">
    <source>
        <dbReference type="ARBA" id="ARBA00044692"/>
    </source>
</evidence>
<accession>S8EJM7</accession>
<dbReference type="GO" id="GO:0000166">
    <property type="term" value="F:nucleotide binding"/>
    <property type="evidence" value="ECO:0007669"/>
    <property type="project" value="UniProtKB-KW"/>
</dbReference>
<dbReference type="GO" id="GO:0004518">
    <property type="term" value="F:nuclease activity"/>
    <property type="evidence" value="ECO:0007669"/>
    <property type="project" value="UniProtKB-KW"/>
</dbReference>
<protein>
    <recommendedName>
        <fullName evidence="6">Decapping nuclease</fullName>
        <ecNumber evidence="6">3.6.1.-</ecNumber>
    </recommendedName>
</protein>
<feature type="domain" description="RAI1-like" evidence="8">
    <location>
        <begin position="19"/>
        <end position="395"/>
    </location>
</feature>
<dbReference type="InParanoid" id="S8EJM7"/>
<evidence type="ECO:0000256" key="2">
    <source>
        <dbReference type="ARBA" id="ARBA00006562"/>
    </source>
</evidence>
<keyword evidence="6" id="KW-0378">Hydrolase</keyword>
<dbReference type="FunCoup" id="S8EJM7">
    <property type="interactions" value="229"/>
</dbReference>
<dbReference type="GO" id="GO:0005829">
    <property type="term" value="C:cytosol"/>
    <property type="evidence" value="ECO:0007669"/>
    <property type="project" value="TreeGrafter"/>
</dbReference>
<dbReference type="GO" id="GO:0003723">
    <property type="term" value="F:RNA binding"/>
    <property type="evidence" value="ECO:0007669"/>
    <property type="project" value="UniProtKB-KW"/>
</dbReference>
<dbReference type="eggNOG" id="KOG1982">
    <property type="taxonomic scope" value="Eukaryota"/>
</dbReference>
<dbReference type="GO" id="GO:0110155">
    <property type="term" value="P:NAD-cap decapping"/>
    <property type="evidence" value="ECO:0007669"/>
    <property type="project" value="TreeGrafter"/>
</dbReference>
<dbReference type="GO" id="GO:0000956">
    <property type="term" value="P:nuclear-transcribed mRNA catabolic process"/>
    <property type="evidence" value="ECO:0007669"/>
    <property type="project" value="TreeGrafter"/>
</dbReference>
<dbReference type="InterPro" id="IPR013961">
    <property type="entry name" value="RAI1"/>
</dbReference>
<organism evidence="9 10">
    <name type="scientific">Fomitopsis schrenkii</name>
    <name type="common">Brown rot fungus</name>
    <dbReference type="NCBI Taxonomy" id="2126942"/>
    <lineage>
        <taxon>Eukaryota</taxon>
        <taxon>Fungi</taxon>
        <taxon>Dikarya</taxon>
        <taxon>Basidiomycota</taxon>
        <taxon>Agaricomycotina</taxon>
        <taxon>Agaricomycetes</taxon>
        <taxon>Polyporales</taxon>
        <taxon>Fomitopsis</taxon>
    </lineage>
</organism>
<dbReference type="STRING" id="743788.S8EJM7"/>
<dbReference type="GO" id="GO:0034353">
    <property type="term" value="F:mRNA 5'-diphosphatase activity"/>
    <property type="evidence" value="ECO:0007669"/>
    <property type="project" value="TreeGrafter"/>
</dbReference>
<comment type="cofactor">
    <cofactor evidence="1 6">
        <name>a divalent metal cation</name>
        <dbReference type="ChEBI" id="CHEBI:60240"/>
    </cofactor>
</comment>
<feature type="region of interest" description="Disordered" evidence="7">
    <location>
        <begin position="402"/>
        <end position="430"/>
    </location>
</feature>
<dbReference type="GO" id="GO:0046872">
    <property type="term" value="F:metal ion binding"/>
    <property type="evidence" value="ECO:0007669"/>
    <property type="project" value="UniProtKB-KW"/>
</dbReference>
<comment type="catalytic activity">
    <reaction evidence="3">
        <text>a 5'-end (N(7)-methyl 5'-triphosphoguanosine)-ribonucleoside-ribonucleotide in mRNA + H2O = a (N(7)-methyl 5'-triphosphoguanosine)-nucleoside + a 5'-end phospho-ribonucleoside in mRNA + H(+)</text>
        <dbReference type="Rhea" id="RHEA:66928"/>
        <dbReference type="Rhea" id="RHEA-COMP:15692"/>
        <dbReference type="Rhea" id="RHEA-COMP:17313"/>
        <dbReference type="ChEBI" id="CHEBI:15377"/>
        <dbReference type="ChEBI" id="CHEBI:15378"/>
        <dbReference type="ChEBI" id="CHEBI:138282"/>
        <dbReference type="ChEBI" id="CHEBI:172876"/>
        <dbReference type="ChEBI" id="CHEBI:172877"/>
    </reaction>
    <physiologicalReaction direction="left-to-right" evidence="3">
        <dbReference type="Rhea" id="RHEA:66929"/>
    </physiologicalReaction>
</comment>
<dbReference type="PANTHER" id="PTHR12395:SF9">
    <property type="entry name" value="DECAPPING AND EXORIBONUCLEASE PROTEIN"/>
    <property type="match status" value="1"/>
</dbReference>
<evidence type="ECO:0000256" key="6">
    <source>
        <dbReference type="RuleBase" id="RU367113"/>
    </source>
</evidence>
<comment type="catalytic activity">
    <reaction evidence="4">
        <text>a 5'-end triphospho-ribonucleoside in mRNA + H2O = a 5'-end phospho-ribonucleoside in mRNA + diphosphate + H(+)</text>
        <dbReference type="Rhea" id="RHEA:78683"/>
        <dbReference type="Rhea" id="RHEA-COMP:15692"/>
        <dbReference type="Rhea" id="RHEA-COMP:17164"/>
        <dbReference type="ChEBI" id="CHEBI:15377"/>
        <dbReference type="ChEBI" id="CHEBI:15378"/>
        <dbReference type="ChEBI" id="CHEBI:33019"/>
        <dbReference type="ChEBI" id="CHEBI:138282"/>
        <dbReference type="ChEBI" id="CHEBI:167618"/>
    </reaction>
    <physiologicalReaction direction="left-to-right" evidence="4">
        <dbReference type="Rhea" id="RHEA:78684"/>
    </physiologicalReaction>
</comment>
<dbReference type="AlphaFoldDB" id="S8EJM7"/>